<evidence type="ECO:0000256" key="1">
    <source>
        <dbReference type="ARBA" id="ARBA00005125"/>
    </source>
</evidence>
<name>A0ABT0Q704_9RHOB</name>
<sequence length="326" mass="35387">MKNCSAFILVGGYGFVGRNILATVQNDAAFAGLFPAVIDNLSNAAPGHETLDIPAFCGSYEEPGAQEFLKEIDEQGFPNRIFVFLAGETRVAESKDRPLDFIEANIRQPASFVLETVRPGDHFILISTAGALFDGTFEIRNTSSYCPKNFYGATKAAEEMILEKLVELRGGSYSVIRMTNVYGCFSEKKKSAIHAFTRAVLDGTEVFLNGDGQQRRDFIYAGDVGRGIATQALRVQNGAETSRVNTLGAGVSSSLMDVVRAVEAATGKTLRYTKTPAEELLKTEPRDVVASREDVEVLLGGEVTPLEEGIRHTQSYYAIQSVGEDA</sequence>
<dbReference type="SUPFAM" id="SSF51735">
    <property type="entry name" value="NAD(P)-binding Rossmann-fold domains"/>
    <property type="match status" value="1"/>
</dbReference>
<organism evidence="4 5">
    <name type="scientific">Ruegeria spongiae</name>
    <dbReference type="NCBI Taxonomy" id="2942209"/>
    <lineage>
        <taxon>Bacteria</taxon>
        <taxon>Pseudomonadati</taxon>
        <taxon>Pseudomonadota</taxon>
        <taxon>Alphaproteobacteria</taxon>
        <taxon>Rhodobacterales</taxon>
        <taxon>Roseobacteraceae</taxon>
        <taxon>Ruegeria</taxon>
    </lineage>
</organism>
<dbReference type="Proteomes" id="UP001203880">
    <property type="component" value="Unassembled WGS sequence"/>
</dbReference>
<evidence type="ECO:0000259" key="3">
    <source>
        <dbReference type="Pfam" id="PF01370"/>
    </source>
</evidence>
<keyword evidence="5" id="KW-1185">Reference proteome</keyword>
<evidence type="ECO:0000313" key="5">
    <source>
        <dbReference type="Proteomes" id="UP001203880"/>
    </source>
</evidence>
<evidence type="ECO:0000256" key="2">
    <source>
        <dbReference type="ARBA" id="ARBA00007637"/>
    </source>
</evidence>
<dbReference type="Gene3D" id="3.40.50.720">
    <property type="entry name" value="NAD(P)-binding Rossmann-like Domain"/>
    <property type="match status" value="1"/>
</dbReference>
<accession>A0ABT0Q704</accession>
<feature type="domain" description="NAD-dependent epimerase/dehydratase" evidence="3">
    <location>
        <begin position="9"/>
        <end position="242"/>
    </location>
</feature>
<comment type="similarity">
    <text evidence="2">Belongs to the NAD(P)-dependent epimerase/dehydratase family.</text>
</comment>
<dbReference type="Pfam" id="PF01370">
    <property type="entry name" value="Epimerase"/>
    <property type="match status" value="1"/>
</dbReference>
<comment type="caution">
    <text evidence="4">The sequence shown here is derived from an EMBL/GenBank/DDBJ whole genome shotgun (WGS) entry which is preliminary data.</text>
</comment>
<dbReference type="EMBL" id="JAMFMB010000032">
    <property type="protein sequence ID" value="MCL6285618.1"/>
    <property type="molecule type" value="Genomic_DNA"/>
</dbReference>
<dbReference type="InterPro" id="IPR001509">
    <property type="entry name" value="Epimerase_deHydtase"/>
</dbReference>
<dbReference type="RefSeq" id="WP_249712573.1">
    <property type="nucleotide sequence ID" value="NZ_JAMFMB010000032.1"/>
</dbReference>
<protein>
    <submittedName>
        <fullName evidence="4">NAD(P)-dependent oxidoreductase</fullName>
    </submittedName>
</protein>
<dbReference type="Gene3D" id="3.90.25.10">
    <property type="entry name" value="UDP-galactose 4-epimerase, domain 1"/>
    <property type="match status" value="1"/>
</dbReference>
<dbReference type="InterPro" id="IPR036291">
    <property type="entry name" value="NAD(P)-bd_dom_sf"/>
</dbReference>
<proteinExistence type="inferred from homology"/>
<comment type="pathway">
    <text evidence="1">Bacterial outer membrane biogenesis; LPS O-antigen biosynthesis.</text>
</comment>
<evidence type="ECO:0000313" key="4">
    <source>
        <dbReference type="EMBL" id="MCL6285618.1"/>
    </source>
</evidence>
<reference evidence="4" key="1">
    <citation type="submission" date="2022-05" db="EMBL/GenBank/DDBJ databases">
        <authorList>
            <person name="Park J.-S."/>
        </authorList>
    </citation>
    <scope>NUCLEOTIDE SEQUENCE</scope>
    <source>
        <strain evidence="4">2012CJ41-6</strain>
    </source>
</reference>
<gene>
    <name evidence="4" type="ORF">M3P21_18980</name>
</gene>
<dbReference type="PANTHER" id="PTHR43000">
    <property type="entry name" value="DTDP-D-GLUCOSE 4,6-DEHYDRATASE-RELATED"/>
    <property type="match status" value="1"/>
</dbReference>